<evidence type="ECO:0000313" key="1">
    <source>
        <dbReference type="EMBL" id="XCJ17960.1"/>
    </source>
</evidence>
<name>A0AAU8IJ28_9BACL</name>
<gene>
    <name evidence="1" type="ORF">ABNN70_05720</name>
</gene>
<sequence>MDANFADLDKRAVTPFLLIPNRHDQMLIQQNILTVIKQLKEIYPERQFKLGHYGDIFDKITDDQDHFNTVHGELHDGKYMRVHKT</sequence>
<dbReference type="Gene3D" id="3.40.50.11160">
    <property type="match status" value="1"/>
</dbReference>
<dbReference type="EMBL" id="CP159510">
    <property type="protein sequence ID" value="XCJ17960.1"/>
    <property type="molecule type" value="Genomic_DNA"/>
</dbReference>
<dbReference type="RefSeq" id="WP_353949045.1">
    <property type="nucleotide sequence ID" value="NZ_CP159510.1"/>
</dbReference>
<reference evidence="1" key="1">
    <citation type="submission" date="2024-06" db="EMBL/GenBank/DDBJ databases">
        <authorList>
            <person name="Fan A."/>
            <person name="Zhang F.Y."/>
            <person name="Zhang L."/>
        </authorList>
    </citation>
    <scope>NUCLEOTIDE SEQUENCE</scope>
    <source>
        <strain evidence="1">Y61</strain>
    </source>
</reference>
<protein>
    <submittedName>
        <fullName evidence="1">Uncharacterized protein</fullName>
    </submittedName>
</protein>
<accession>A0AAU8IJ28</accession>
<proteinExistence type="predicted"/>
<organism evidence="1">
    <name type="scientific">Sporolactobacillus sp. Y61</name>
    <dbReference type="NCBI Taxonomy" id="3160863"/>
    <lineage>
        <taxon>Bacteria</taxon>
        <taxon>Bacillati</taxon>
        <taxon>Bacillota</taxon>
        <taxon>Bacilli</taxon>
        <taxon>Bacillales</taxon>
        <taxon>Sporolactobacillaceae</taxon>
        <taxon>Sporolactobacillus</taxon>
    </lineage>
</organism>
<dbReference type="AlphaFoldDB" id="A0AAU8IJ28"/>